<proteinExistence type="predicted"/>
<reference evidence="1" key="2">
    <citation type="submission" date="2012-05" db="EMBL/GenBank/DDBJ databases">
        <title>The Genome Annotation of Fusarium oxysporum PHW808.</title>
        <authorList>
            <consortium name="The Broad Institute Genomics Platform"/>
            <person name="Ma L.-J."/>
            <person name="Corby-Kistler H."/>
            <person name="Broz K."/>
            <person name="Gale L.R."/>
            <person name="Jonkers W."/>
            <person name="O'Donnell K."/>
            <person name="Ploetz R."/>
            <person name="Steinberg C."/>
            <person name="Schwartz D.C."/>
            <person name="VanEtten H."/>
            <person name="Zhou S."/>
            <person name="Young S.K."/>
            <person name="Zeng Q."/>
            <person name="Gargeya S."/>
            <person name="Fitzgerald M."/>
            <person name="Abouelleil A."/>
            <person name="Alvarado L."/>
            <person name="Chapman S.B."/>
            <person name="Gainer-Dewar J."/>
            <person name="Goldberg J."/>
            <person name="Griggs A."/>
            <person name="Gujja S."/>
            <person name="Hansen M."/>
            <person name="Howarth C."/>
            <person name="Imamovic A."/>
            <person name="Ireland A."/>
            <person name="Larimer J."/>
            <person name="McCowan C."/>
            <person name="Murphy C."/>
            <person name="Pearson M."/>
            <person name="Poon T.W."/>
            <person name="Priest M."/>
            <person name="Roberts A."/>
            <person name="Saif S."/>
            <person name="Shea T."/>
            <person name="Sykes S."/>
            <person name="Wortman J."/>
            <person name="Nusbaum C."/>
            <person name="Birren B."/>
        </authorList>
    </citation>
    <scope>NUCLEOTIDE SEQUENCE</scope>
    <source>
        <strain evidence="1">54008</strain>
    </source>
</reference>
<reference evidence="1" key="1">
    <citation type="submission" date="2011-11" db="EMBL/GenBank/DDBJ databases">
        <title>The Genome Sequence of Fusarium oxysporum PHW808.</title>
        <authorList>
            <consortium name="The Broad Institute Genome Sequencing Platform"/>
            <person name="Ma L.-J."/>
            <person name="Gale L.R."/>
            <person name="Schwartz D.C."/>
            <person name="Zhou S."/>
            <person name="Corby-Kistler H."/>
            <person name="Young S.K."/>
            <person name="Zeng Q."/>
            <person name="Gargeya S."/>
            <person name="Fitzgerald M."/>
            <person name="Haas B."/>
            <person name="Abouelleil A."/>
            <person name="Alvarado L."/>
            <person name="Arachchi H.M."/>
            <person name="Berlin A."/>
            <person name="Brown A."/>
            <person name="Chapman S.B."/>
            <person name="Chen Z."/>
            <person name="Dunbar C."/>
            <person name="Freedman E."/>
            <person name="Gearin G."/>
            <person name="Goldberg J."/>
            <person name="Griggs A."/>
            <person name="Gujja S."/>
            <person name="Heiman D."/>
            <person name="Howarth C."/>
            <person name="Larson L."/>
            <person name="Lui A."/>
            <person name="MacDonald P.J.P."/>
            <person name="Montmayeur A."/>
            <person name="Murphy C."/>
            <person name="Neiman D."/>
            <person name="Pearson M."/>
            <person name="Priest M."/>
            <person name="Roberts A."/>
            <person name="Saif S."/>
            <person name="Shea T."/>
            <person name="Shenoy N."/>
            <person name="Sisk P."/>
            <person name="Stolte C."/>
            <person name="Sykes S."/>
            <person name="Wortman J."/>
            <person name="Nusbaum C."/>
            <person name="Birren B."/>
        </authorList>
    </citation>
    <scope>NUCLEOTIDE SEQUENCE [LARGE SCALE GENOMIC DNA]</scope>
    <source>
        <strain evidence="1">54008</strain>
    </source>
</reference>
<dbReference type="AlphaFoldDB" id="X0GWU3"/>
<name>X0GWU3_FUSOX</name>
<evidence type="ECO:0000313" key="1">
    <source>
        <dbReference type="EMBL" id="EXL67833.1"/>
    </source>
</evidence>
<dbReference type="HOGENOM" id="CLU_3359763_0_0_1"/>
<dbReference type="EMBL" id="JH658948">
    <property type="protein sequence ID" value="EXL67833.1"/>
    <property type="molecule type" value="Genomic_DNA"/>
</dbReference>
<dbReference type="Proteomes" id="UP000030676">
    <property type="component" value="Unassembled WGS sequence"/>
</dbReference>
<gene>
    <name evidence="1" type="ORF">FOPG_16056</name>
</gene>
<sequence length="36" mass="3969">MAKQTLPDLTFTFKTPGTVPTMASPAPFPLRSEYIL</sequence>
<organism evidence="1">
    <name type="scientific">Fusarium oxysporum f. sp. conglutinans race 2 54008</name>
    <dbReference type="NCBI Taxonomy" id="1089457"/>
    <lineage>
        <taxon>Eukaryota</taxon>
        <taxon>Fungi</taxon>
        <taxon>Dikarya</taxon>
        <taxon>Ascomycota</taxon>
        <taxon>Pezizomycotina</taxon>
        <taxon>Sordariomycetes</taxon>
        <taxon>Hypocreomycetidae</taxon>
        <taxon>Hypocreales</taxon>
        <taxon>Nectriaceae</taxon>
        <taxon>Fusarium</taxon>
        <taxon>Fusarium oxysporum species complex</taxon>
    </lineage>
</organism>
<protein>
    <submittedName>
        <fullName evidence="1">Uncharacterized protein</fullName>
    </submittedName>
</protein>
<accession>X0GWU3</accession>